<dbReference type="eggNOG" id="ENOG5031S6Y">
    <property type="taxonomic scope" value="Bacteria"/>
</dbReference>
<dbReference type="Proteomes" id="UP000013049">
    <property type="component" value="Unassembled WGS sequence"/>
</dbReference>
<accession>N8UZG1</accession>
<dbReference type="HOGENOM" id="CLU_204327_0_0_6"/>
<organism evidence="1 2">
    <name type="scientific">Acinetobacter vivianii</name>
    <dbReference type="NCBI Taxonomy" id="1776742"/>
    <lineage>
        <taxon>Bacteria</taxon>
        <taxon>Pseudomonadati</taxon>
        <taxon>Pseudomonadota</taxon>
        <taxon>Gammaproteobacteria</taxon>
        <taxon>Moraxellales</taxon>
        <taxon>Moraxellaceae</taxon>
        <taxon>Acinetobacter</taxon>
    </lineage>
</organism>
<comment type="caution">
    <text evidence="1">The sequence shown here is derived from an EMBL/GenBank/DDBJ whole genome shotgun (WGS) entry which is preliminary data.</text>
</comment>
<dbReference type="PATRIC" id="fig|1217712.3.peg.1865"/>
<protein>
    <submittedName>
        <fullName evidence="1">Uncharacterized protein</fullName>
    </submittedName>
</protein>
<reference evidence="1 2" key="1">
    <citation type="submission" date="2013-02" db="EMBL/GenBank/DDBJ databases">
        <title>The Genome Sequence of Acinetobacter sp. NIPH 758.</title>
        <authorList>
            <consortium name="The Broad Institute Genome Sequencing Platform"/>
            <consortium name="The Broad Institute Genome Sequencing Center for Infectious Disease"/>
            <person name="Cerqueira G."/>
            <person name="Feldgarden M."/>
            <person name="Courvalin P."/>
            <person name="Perichon B."/>
            <person name="Grillot-Courvalin C."/>
            <person name="Clermont D."/>
            <person name="Rocha E."/>
            <person name="Yoon E.-J."/>
            <person name="Nemec A."/>
            <person name="Walker B."/>
            <person name="Young S.K."/>
            <person name="Zeng Q."/>
            <person name="Gargeya S."/>
            <person name="Fitzgerald M."/>
            <person name="Haas B."/>
            <person name="Abouelleil A."/>
            <person name="Alvarado L."/>
            <person name="Arachchi H.M."/>
            <person name="Berlin A.M."/>
            <person name="Chapman S.B."/>
            <person name="Dewar J."/>
            <person name="Goldberg J."/>
            <person name="Griggs A."/>
            <person name="Gujja S."/>
            <person name="Hansen M."/>
            <person name="Howarth C."/>
            <person name="Imamovic A."/>
            <person name="Larimer J."/>
            <person name="McCowan C."/>
            <person name="Murphy C."/>
            <person name="Neiman D."/>
            <person name="Pearson M."/>
            <person name="Priest M."/>
            <person name="Roberts A."/>
            <person name="Saif S."/>
            <person name="Shea T."/>
            <person name="Sisk P."/>
            <person name="Sykes S."/>
            <person name="Wortman J."/>
            <person name="Nusbaum C."/>
            <person name="Birren B."/>
        </authorList>
    </citation>
    <scope>NUCLEOTIDE SEQUENCE [LARGE SCALE GENOMIC DNA]</scope>
    <source>
        <strain evidence="1 2">NIPH 758</strain>
    </source>
</reference>
<evidence type="ECO:0000313" key="2">
    <source>
        <dbReference type="Proteomes" id="UP000013049"/>
    </source>
</evidence>
<dbReference type="AlphaFoldDB" id="N8UZG1"/>
<name>N8UZG1_9GAMM</name>
<proteinExistence type="predicted"/>
<gene>
    <name evidence="1" type="ORF">F971_01943</name>
</gene>
<evidence type="ECO:0000313" key="1">
    <source>
        <dbReference type="EMBL" id="ENU92956.1"/>
    </source>
</evidence>
<dbReference type="RefSeq" id="WP_004771313.1">
    <property type="nucleotide sequence ID" value="NZ_KB849357.1"/>
</dbReference>
<dbReference type="EMBL" id="APPC01000016">
    <property type="protein sequence ID" value="ENU92956.1"/>
    <property type="molecule type" value="Genomic_DNA"/>
</dbReference>
<sequence length="70" mass="7996">MSKNYIWSYEATTVRGLGKLKGRVEAPNGYEAQIIVKQSNLMINSVSVKMLKNQEQARKEKFIKYTGIQS</sequence>